<proteinExistence type="predicted"/>
<dbReference type="InterPro" id="IPR014729">
    <property type="entry name" value="Rossmann-like_a/b/a_fold"/>
</dbReference>
<dbReference type="Pfam" id="PF01467">
    <property type="entry name" value="CTP_transf_like"/>
    <property type="match status" value="1"/>
</dbReference>
<feature type="region of interest" description="Disordered" evidence="3">
    <location>
        <begin position="1"/>
        <end position="24"/>
    </location>
</feature>
<sequence length="187" mass="19743">MSPGGSPGTAAPTPPGPGPSPSWTAGETAARIFDLWSFQAEGAALAAAGLRLALTNGCFDLLHPGHLHLLQAARARADRLVVGLNTDLSVRRLKGPGRPVQPAPHRALLLAALKPVDYVVLFGDLHADRLLEAVRPHVYVKGGDYTPRTLPEAPTLERLGIELVLVELRPGLSTTRLVGYGKPGRTP</sequence>
<gene>
    <name evidence="5" type="ORF">LIP_1168</name>
</gene>
<dbReference type="InterPro" id="IPR004821">
    <property type="entry name" value="Cyt_trans-like"/>
</dbReference>
<reference evidence="6" key="1">
    <citation type="submission" date="2015-07" db="EMBL/GenBank/DDBJ databases">
        <title>Complete genome sequence and phylogenetic analysis of Limnochorda pilosa.</title>
        <authorList>
            <person name="Watanabe M."/>
            <person name="Kojima H."/>
            <person name="Fukui M."/>
        </authorList>
    </citation>
    <scope>NUCLEOTIDE SEQUENCE [LARGE SCALE GENOMIC DNA]</scope>
    <source>
        <strain evidence="6">HC45</strain>
    </source>
</reference>
<dbReference type="RefSeq" id="WP_068135334.1">
    <property type="nucleotide sequence ID" value="NZ_AP014924.1"/>
</dbReference>
<keyword evidence="1" id="KW-0808">Transferase</keyword>
<evidence type="ECO:0000313" key="6">
    <source>
        <dbReference type="Proteomes" id="UP000065807"/>
    </source>
</evidence>
<dbReference type="STRING" id="1555112.LIP_1168"/>
<evidence type="ECO:0000256" key="3">
    <source>
        <dbReference type="SAM" id="MobiDB-lite"/>
    </source>
</evidence>
<dbReference type="AlphaFoldDB" id="A0A0K2SIV9"/>
<dbReference type="PATRIC" id="fig|1555112.3.peg.1216"/>
<dbReference type="PANTHER" id="PTHR43793">
    <property type="entry name" value="FAD SYNTHASE"/>
    <property type="match status" value="1"/>
</dbReference>
<protein>
    <recommendedName>
        <fullName evidence="4">Cytidyltransferase-like domain-containing protein</fullName>
    </recommendedName>
</protein>
<keyword evidence="2" id="KW-0548">Nucleotidyltransferase</keyword>
<dbReference type="PANTHER" id="PTHR43793:SF2">
    <property type="entry name" value="BIFUNCTIONAL PROTEIN HLDE"/>
    <property type="match status" value="1"/>
</dbReference>
<dbReference type="OrthoDB" id="9802794at2"/>
<evidence type="ECO:0000256" key="1">
    <source>
        <dbReference type="ARBA" id="ARBA00022679"/>
    </source>
</evidence>
<organism evidence="5 6">
    <name type="scientific">Limnochorda pilosa</name>
    <dbReference type="NCBI Taxonomy" id="1555112"/>
    <lineage>
        <taxon>Bacteria</taxon>
        <taxon>Bacillati</taxon>
        <taxon>Bacillota</taxon>
        <taxon>Limnochordia</taxon>
        <taxon>Limnochordales</taxon>
        <taxon>Limnochordaceae</taxon>
        <taxon>Limnochorda</taxon>
    </lineage>
</organism>
<reference evidence="6" key="2">
    <citation type="journal article" date="2016" name="Int. J. Syst. Evol. Microbiol.">
        <title>Complete genome sequence and cell structure of Limnochorda pilosa, a Gram-negative spore-former within the phylum Firmicutes.</title>
        <authorList>
            <person name="Watanabe M."/>
            <person name="Kojima H."/>
            <person name="Fukui M."/>
        </authorList>
    </citation>
    <scope>NUCLEOTIDE SEQUENCE [LARGE SCALE GENOMIC DNA]</scope>
    <source>
        <strain evidence="6">HC45</strain>
    </source>
</reference>
<feature type="domain" description="Cytidyltransferase-like" evidence="4">
    <location>
        <begin position="54"/>
        <end position="161"/>
    </location>
</feature>
<dbReference type="NCBIfam" id="TIGR00125">
    <property type="entry name" value="cyt_tran_rel"/>
    <property type="match status" value="1"/>
</dbReference>
<feature type="compositionally biased region" description="Low complexity" evidence="3">
    <location>
        <begin position="1"/>
        <end position="11"/>
    </location>
</feature>
<dbReference type="GO" id="GO:0016779">
    <property type="term" value="F:nucleotidyltransferase activity"/>
    <property type="evidence" value="ECO:0007669"/>
    <property type="project" value="UniProtKB-KW"/>
</dbReference>
<evidence type="ECO:0000313" key="5">
    <source>
        <dbReference type="EMBL" id="BAS27025.1"/>
    </source>
</evidence>
<evidence type="ECO:0000256" key="2">
    <source>
        <dbReference type="ARBA" id="ARBA00022695"/>
    </source>
</evidence>
<evidence type="ECO:0000259" key="4">
    <source>
        <dbReference type="Pfam" id="PF01467"/>
    </source>
</evidence>
<dbReference type="SUPFAM" id="SSF52374">
    <property type="entry name" value="Nucleotidylyl transferase"/>
    <property type="match status" value="1"/>
</dbReference>
<name>A0A0K2SIV9_LIMPI</name>
<dbReference type="EMBL" id="AP014924">
    <property type="protein sequence ID" value="BAS27025.1"/>
    <property type="molecule type" value="Genomic_DNA"/>
</dbReference>
<keyword evidence="6" id="KW-1185">Reference proteome</keyword>
<dbReference type="KEGG" id="lpil:LIP_1168"/>
<accession>A0A0K2SIV9</accession>
<dbReference type="Proteomes" id="UP000065807">
    <property type="component" value="Chromosome"/>
</dbReference>
<dbReference type="InterPro" id="IPR050385">
    <property type="entry name" value="Archaeal_FAD_synthase"/>
</dbReference>
<dbReference type="Gene3D" id="3.40.50.620">
    <property type="entry name" value="HUPs"/>
    <property type="match status" value="1"/>
</dbReference>